<evidence type="ECO:0000313" key="4">
    <source>
        <dbReference type="Proteomes" id="UP001218188"/>
    </source>
</evidence>
<feature type="compositionally biased region" description="Basic residues" evidence="2">
    <location>
        <begin position="568"/>
        <end position="579"/>
    </location>
</feature>
<protein>
    <submittedName>
        <fullName evidence="3">Uncharacterized protein</fullName>
    </submittedName>
</protein>
<keyword evidence="1" id="KW-0175">Coiled coil</keyword>
<sequence length="767" mass="84175">MPKPKKVNKDDEAPKKRGNQGDFKGKRLTWLEARVDEYRGHSANKTLQTADWWTGLWADYWQTFPDWRQPTDSDAPVPDLDLDGFVASQGASSESGAVPIGPETEDAATLKAREAMEKTAMEAKKTAKMAEIEAKIKRWFGYRRNSSKSGKNPFDKWLVQLKHLDDRQPKRLHDYQVYMQDEDNNARINEEFKDRYPDKVGARNSIKWRAQIARDLLEEEGEEIKEEYRKRAEEEHQEAMAEYKAGVTVEGESDVEVQRRARELLIPTVQPLLNALREITGYHLTLIAGTTKEGVVDVRSAHSGQTARGKDFTAWNPASYKNNIVNNFLLYLAEADVAPVGPAPSASAPPPPDPAPAPQPLKPTSTPVPSPAPAPPPLNPSSAPVPSPAPAGAPPPPNPAPAPAPAPLNPASASASASAPPTPQQEDSEAMDEDEDDVFGGLKVGSPLRRQVGGMEGEARDSRIWAIKRMSQYDRNREANIIGTREKLSELGIADDLKTLLDELRGTKRQAGEGSKGSARKTKRAKKKKGDDDDFEAESGEEDDDGPQDEDENEDPPRQPSPTPAAKHQTRGKGKKLGKAARTPQTSLTEDGTPKWGADARVRLQSGGGGVDWEYVVGAWWEAELAASFSGPAKGQSVSLRPPQVSKWVGRGRTGDPSPPLVDLYEFATQWWRWWCALNPEWRRGGGPTGGRLHRTDGDWGGTMQAGPNGFLNVLMCLRWWRDAIKSNEPQLVHAWDEAVADVRWAVQHTWKVPPAAEGGGAGTGTA</sequence>
<feature type="coiled-coil region" evidence="1">
    <location>
        <begin position="214"/>
        <end position="242"/>
    </location>
</feature>
<evidence type="ECO:0000256" key="1">
    <source>
        <dbReference type="SAM" id="Coils"/>
    </source>
</evidence>
<feature type="compositionally biased region" description="Pro residues" evidence="2">
    <location>
        <begin position="347"/>
        <end position="408"/>
    </location>
</feature>
<keyword evidence="4" id="KW-1185">Reference proteome</keyword>
<proteinExistence type="predicted"/>
<dbReference type="PANTHER" id="PTHR48125">
    <property type="entry name" value="LP07818P1"/>
    <property type="match status" value="1"/>
</dbReference>
<dbReference type="PANTHER" id="PTHR48125:SF12">
    <property type="entry name" value="AT HOOK TRANSCRIPTION FACTOR FAMILY-RELATED"/>
    <property type="match status" value="1"/>
</dbReference>
<reference evidence="3" key="1">
    <citation type="submission" date="2023-03" db="EMBL/GenBank/DDBJ databases">
        <title>Massive genome expansion in bonnet fungi (Mycena s.s.) driven by repeated elements and novel gene families across ecological guilds.</title>
        <authorList>
            <consortium name="Lawrence Berkeley National Laboratory"/>
            <person name="Harder C.B."/>
            <person name="Miyauchi S."/>
            <person name="Viragh M."/>
            <person name="Kuo A."/>
            <person name="Thoen E."/>
            <person name="Andreopoulos B."/>
            <person name="Lu D."/>
            <person name="Skrede I."/>
            <person name="Drula E."/>
            <person name="Henrissat B."/>
            <person name="Morin E."/>
            <person name="Kohler A."/>
            <person name="Barry K."/>
            <person name="LaButti K."/>
            <person name="Morin E."/>
            <person name="Salamov A."/>
            <person name="Lipzen A."/>
            <person name="Mereny Z."/>
            <person name="Hegedus B."/>
            <person name="Baldrian P."/>
            <person name="Stursova M."/>
            <person name="Weitz H."/>
            <person name="Taylor A."/>
            <person name="Grigoriev I.V."/>
            <person name="Nagy L.G."/>
            <person name="Martin F."/>
            <person name="Kauserud H."/>
        </authorList>
    </citation>
    <scope>NUCLEOTIDE SEQUENCE</scope>
    <source>
        <strain evidence="3">CBHHK200</strain>
    </source>
</reference>
<dbReference type="EMBL" id="JARJCM010000136">
    <property type="protein sequence ID" value="KAJ7026593.1"/>
    <property type="molecule type" value="Genomic_DNA"/>
</dbReference>
<feature type="compositionally biased region" description="Low complexity" evidence="2">
    <location>
        <begin position="409"/>
        <end position="419"/>
    </location>
</feature>
<feature type="region of interest" description="Disordered" evidence="2">
    <location>
        <begin position="341"/>
        <end position="462"/>
    </location>
</feature>
<feature type="region of interest" description="Disordered" evidence="2">
    <location>
        <begin position="505"/>
        <end position="595"/>
    </location>
</feature>
<gene>
    <name evidence="3" type="ORF">C8F04DRAFT_1267961</name>
</gene>
<feature type="compositionally biased region" description="Acidic residues" evidence="2">
    <location>
        <begin position="532"/>
        <end position="554"/>
    </location>
</feature>
<name>A0AAD6SF98_9AGAR</name>
<feature type="compositionally biased region" description="Acidic residues" evidence="2">
    <location>
        <begin position="426"/>
        <end position="438"/>
    </location>
</feature>
<organism evidence="3 4">
    <name type="scientific">Mycena alexandri</name>
    <dbReference type="NCBI Taxonomy" id="1745969"/>
    <lineage>
        <taxon>Eukaryota</taxon>
        <taxon>Fungi</taxon>
        <taxon>Dikarya</taxon>
        <taxon>Basidiomycota</taxon>
        <taxon>Agaricomycotina</taxon>
        <taxon>Agaricomycetes</taxon>
        <taxon>Agaricomycetidae</taxon>
        <taxon>Agaricales</taxon>
        <taxon>Marasmiineae</taxon>
        <taxon>Mycenaceae</taxon>
        <taxon>Mycena</taxon>
    </lineage>
</organism>
<evidence type="ECO:0000256" key="2">
    <source>
        <dbReference type="SAM" id="MobiDB-lite"/>
    </source>
</evidence>
<evidence type="ECO:0000313" key="3">
    <source>
        <dbReference type="EMBL" id="KAJ7026593.1"/>
    </source>
</evidence>
<feature type="region of interest" description="Disordered" evidence="2">
    <location>
        <begin position="1"/>
        <end position="26"/>
    </location>
</feature>
<comment type="caution">
    <text evidence="3">The sequence shown here is derived from an EMBL/GenBank/DDBJ whole genome shotgun (WGS) entry which is preliminary data.</text>
</comment>
<dbReference type="AlphaFoldDB" id="A0AAD6SF98"/>
<accession>A0AAD6SF98</accession>
<feature type="compositionally biased region" description="Basic residues" evidence="2">
    <location>
        <begin position="518"/>
        <end position="528"/>
    </location>
</feature>
<dbReference type="Proteomes" id="UP001218188">
    <property type="component" value="Unassembled WGS sequence"/>
</dbReference>